<gene>
    <name evidence="1" type="ORF">DV733_01815</name>
</gene>
<dbReference type="KEGG" id="hsn:DV733_01815"/>
<accession>A0A4D6H866</accession>
<dbReference type="EMBL" id="CP031310">
    <property type="protein sequence ID" value="QCC50033.1"/>
    <property type="molecule type" value="Genomic_DNA"/>
</dbReference>
<sequence length="274" mass="29029">MLRFYAVFLTLVICATVGVVFSGGAIADGPETNVSVSGQAAPGEEIVIEFRLENTDDTPRGYVLNASVPDSWVVVNQSSDGAFWNEEDQKWAWMTVQPDSVVTASMTVAVPENATDSYTLEALAKDAEGQRSMSSSTVVINTLPITRDETYTTEEGSVLKVPAPGVLDNDADPDGELLSAEVVRTPDNGRLQFQADGSFVYVPDPGFSGQDSFVYEAVDEDDGTRNATVSITVHSATETSGPPDSNDGTEDNGLPTLALVVGAAGLLVLALRVW</sequence>
<reference evidence="1 2" key="1">
    <citation type="journal article" date="2019" name="Nat. Commun.">
        <title>A new type of DNA phosphorothioation-based antiviral system in archaea.</title>
        <authorList>
            <person name="Xiong L."/>
            <person name="Liu S."/>
            <person name="Chen S."/>
            <person name="Xiao Y."/>
            <person name="Zhu B."/>
            <person name="Gao Y."/>
            <person name="Zhang Y."/>
            <person name="Chen B."/>
            <person name="Luo J."/>
            <person name="Deng Z."/>
            <person name="Chen X."/>
            <person name="Wang L."/>
            <person name="Chen S."/>
        </authorList>
    </citation>
    <scope>NUCLEOTIDE SEQUENCE [LARGE SCALE GENOMIC DNA]</scope>
    <source>
        <strain evidence="1 2">CBA1105</strain>
    </source>
</reference>
<protein>
    <recommendedName>
        <fullName evidence="3">Cadherin-like domain-containing protein</fullName>
    </recommendedName>
</protein>
<dbReference type="Proteomes" id="UP000296706">
    <property type="component" value="Chromosome"/>
</dbReference>
<dbReference type="Pfam" id="PF17963">
    <property type="entry name" value="Big_9"/>
    <property type="match status" value="1"/>
</dbReference>
<evidence type="ECO:0008006" key="3">
    <source>
        <dbReference type="Google" id="ProtNLM"/>
    </source>
</evidence>
<dbReference type="AlphaFoldDB" id="A0A4D6H866"/>
<proteinExistence type="predicted"/>
<dbReference type="RefSeq" id="WP_049993478.1">
    <property type="nucleotide sequence ID" value="NZ_CP031310.1"/>
</dbReference>
<evidence type="ECO:0000313" key="2">
    <source>
        <dbReference type="Proteomes" id="UP000296706"/>
    </source>
</evidence>
<evidence type="ECO:0000313" key="1">
    <source>
        <dbReference type="EMBL" id="QCC50033.1"/>
    </source>
</evidence>
<name>A0A4D6H866_9EURY</name>
<dbReference type="Gene3D" id="2.60.40.2810">
    <property type="match status" value="1"/>
</dbReference>
<dbReference type="GeneID" id="43740748"/>
<keyword evidence="2" id="KW-1185">Reference proteome</keyword>
<dbReference type="OrthoDB" id="308501at2157"/>
<organism evidence="1 2">
    <name type="scientific">Halapricum salinum</name>
    <dbReference type="NCBI Taxonomy" id="1457250"/>
    <lineage>
        <taxon>Archaea</taxon>
        <taxon>Methanobacteriati</taxon>
        <taxon>Methanobacteriota</taxon>
        <taxon>Stenosarchaea group</taxon>
        <taxon>Halobacteria</taxon>
        <taxon>Halobacteriales</taxon>
        <taxon>Haloarculaceae</taxon>
        <taxon>Halapricum</taxon>
    </lineage>
</organism>
<dbReference type="STRING" id="1457250.GCA_000755225_02659"/>